<reference evidence="1" key="1">
    <citation type="submission" date="2021-04" db="EMBL/GenBank/DDBJ databases">
        <title>Sinoanaerobacter chloroacetimidivorans sp. nov., an obligate anaerobic bacterium isolated from anaerobic sludge.</title>
        <authorList>
            <person name="Bao Y."/>
        </authorList>
    </citation>
    <scope>NUCLEOTIDE SEQUENCE</scope>
    <source>
        <strain evidence="1">BAD-6</strain>
    </source>
</reference>
<evidence type="ECO:0000313" key="2">
    <source>
        <dbReference type="Proteomes" id="UP000675664"/>
    </source>
</evidence>
<accession>A0A8J7VXA8</accession>
<proteinExistence type="predicted"/>
<evidence type="ECO:0000313" key="1">
    <source>
        <dbReference type="EMBL" id="MBR0596464.1"/>
    </source>
</evidence>
<reference evidence="1" key="2">
    <citation type="submission" date="2021-04" db="EMBL/GenBank/DDBJ databases">
        <authorList>
            <person name="Liu J."/>
        </authorList>
    </citation>
    <scope>NUCLEOTIDE SEQUENCE</scope>
    <source>
        <strain evidence="1">BAD-6</strain>
    </source>
</reference>
<dbReference type="RefSeq" id="WP_227016594.1">
    <property type="nucleotide sequence ID" value="NZ_JAGSND010000001.1"/>
</dbReference>
<organism evidence="1 2">
    <name type="scientific">Sinanaerobacter chloroacetimidivorans</name>
    <dbReference type="NCBI Taxonomy" id="2818044"/>
    <lineage>
        <taxon>Bacteria</taxon>
        <taxon>Bacillati</taxon>
        <taxon>Bacillota</taxon>
        <taxon>Clostridia</taxon>
        <taxon>Peptostreptococcales</taxon>
        <taxon>Anaerovoracaceae</taxon>
        <taxon>Sinanaerobacter</taxon>
    </lineage>
</organism>
<protein>
    <submittedName>
        <fullName evidence="1">Uncharacterized protein</fullName>
    </submittedName>
</protein>
<dbReference type="EMBL" id="JAGSND010000001">
    <property type="protein sequence ID" value="MBR0596464.1"/>
    <property type="molecule type" value="Genomic_DNA"/>
</dbReference>
<dbReference type="Proteomes" id="UP000675664">
    <property type="component" value="Unassembled WGS sequence"/>
</dbReference>
<name>A0A8J7VXA8_9FIRM</name>
<gene>
    <name evidence="1" type="ORF">KCX82_01120</name>
</gene>
<dbReference type="AlphaFoldDB" id="A0A8J7VXA8"/>
<sequence length="46" mass="5397">MLYLTMNGITEKWIGRPREWTRILEQLIIFFGGRLSLLDGDSLDVE</sequence>
<keyword evidence="2" id="KW-1185">Reference proteome</keyword>
<comment type="caution">
    <text evidence="1">The sequence shown here is derived from an EMBL/GenBank/DDBJ whole genome shotgun (WGS) entry which is preliminary data.</text>
</comment>